<evidence type="ECO:0000256" key="7">
    <source>
        <dbReference type="ARBA" id="ARBA00022723"/>
    </source>
</evidence>
<accession>A0A398CMZ6</accession>
<gene>
    <name evidence="10" type="ORF">D3H35_04380</name>
</gene>
<comment type="similarity">
    <text evidence="4">Belongs to the peptidase M29 family.</text>
</comment>
<evidence type="ECO:0000256" key="4">
    <source>
        <dbReference type="ARBA" id="ARBA00008236"/>
    </source>
</evidence>
<reference evidence="10 11" key="1">
    <citation type="submission" date="2018-09" db="EMBL/GenBank/DDBJ databases">
        <title>Cohnella cavernae sp. nov., isolated from a karst cave.</title>
        <authorList>
            <person name="Zhu H."/>
        </authorList>
    </citation>
    <scope>NUCLEOTIDE SEQUENCE [LARGE SCALE GENOMIC DNA]</scope>
    <source>
        <strain evidence="10 11">K2E09-144</strain>
    </source>
</reference>
<evidence type="ECO:0000256" key="5">
    <source>
        <dbReference type="ARBA" id="ARBA00022438"/>
    </source>
</evidence>
<comment type="caution">
    <text evidence="10">The sequence shown here is derived from an EMBL/GenBank/DDBJ whole genome shotgun (WGS) entry which is preliminary data.</text>
</comment>
<comment type="cofactor">
    <cofactor evidence="3">
        <name>Zn(2+)</name>
        <dbReference type="ChEBI" id="CHEBI:29105"/>
    </cofactor>
</comment>
<dbReference type="SUPFAM" id="SSF144052">
    <property type="entry name" value="Thermophilic metalloprotease-like"/>
    <property type="match status" value="1"/>
</dbReference>
<dbReference type="EMBL" id="QXJM01000023">
    <property type="protein sequence ID" value="RIE04726.1"/>
    <property type="molecule type" value="Genomic_DNA"/>
</dbReference>
<dbReference type="GO" id="GO:0004177">
    <property type="term" value="F:aminopeptidase activity"/>
    <property type="evidence" value="ECO:0007669"/>
    <property type="project" value="UniProtKB-KW"/>
</dbReference>
<dbReference type="RefSeq" id="WP_119147926.1">
    <property type="nucleotide sequence ID" value="NZ_JBHSOV010000005.1"/>
</dbReference>
<dbReference type="InterPro" id="IPR000787">
    <property type="entry name" value="Peptidase_M29"/>
</dbReference>
<dbReference type="InterPro" id="IPR035097">
    <property type="entry name" value="M29_N-terminal"/>
</dbReference>
<dbReference type="AlphaFoldDB" id="A0A398CMZ6"/>
<evidence type="ECO:0000256" key="9">
    <source>
        <dbReference type="ARBA" id="ARBA00023049"/>
    </source>
</evidence>
<keyword evidence="7" id="KW-0479">Metal-binding</keyword>
<dbReference type="Gene3D" id="3.40.1830.10">
    <property type="entry name" value="Thermophilic metalloprotease (M29)"/>
    <property type="match status" value="1"/>
</dbReference>
<keyword evidence="8" id="KW-0378">Hydrolase</keyword>
<keyword evidence="5 10" id="KW-0031">Aminopeptidase</keyword>
<evidence type="ECO:0000313" key="10">
    <source>
        <dbReference type="EMBL" id="RIE04726.1"/>
    </source>
</evidence>
<keyword evidence="11" id="KW-1185">Reference proteome</keyword>
<keyword evidence="9" id="KW-0482">Metalloprotease</keyword>
<evidence type="ECO:0000256" key="2">
    <source>
        <dbReference type="ARBA" id="ARBA00001946"/>
    </source>
</evidence>
<dbReference type="PANTHER" id="PTHR34448">
    <property type="entry name" value="AMINOPEPTIDASE"/>
    <property type="match status" value="1"/>
</dbReference>
<evidence type="ECO:0000313" key="11">
    <source>
        <dbReference type="Proteomes" id="UP000266340"/>
    </source>
</evidence>
<dbReference type="GO" id="GO:0008237">
    <property type="term" value="F:metallopeptidase activity"/>
    <property type="evidence" value="ECO:0007669"/>
    <property type="project" value="UniProtKB-KW"/>
</dbReference>
<dbReference type="Pfam" id="PF02073">
    <property type="entry name" value="Peptidase_M29"/>
    <property type="match status" value="1"/>
</dbReference>
<evidence type="ECO:0000256" key="1">
    <source>
        <dbReference type="ARBA" id="ARBA00001941"/>
    </source>
</evidence>
<evidence type="ECO:0000256" key="8">
    <source>
        <dbReference type="ARBA" id="ARBA00022801"/>
    </source>
</evidence>
<sequence>MEQFAERLKQYAALAVEVGVNVQPGQTLCIVSPVAAAEFTRHAARRAYELGVKYVHVEWSDEQITRARFELAPEEAFAEFPSWLAQGRVEMAEGGAAFLFVIADNPDLLTGIDSKRIAASTKAAQEALQPFRQFTQFNKVAWSIVAVPSQAWADKVFPGTVESERVDALWNAIFSATRVYEADPVANWRGHAETLQSKASRLNERKYRSLRYRAPGTDLTIGLPEGHLWVSAGSRNANGTAFIPNMPTEEVFTSPSRESVNGTVSSSKPLSYSGNLIDNFSLTFENGKIVDFSAEQGYDALKRLVETDEGSRYLGEVALVPHRSPISDMNLVFYNTLFDENAACHLAIGFSFPFCLEGGTALSKEELSERGLNQSLTHVDFMIGRADLDIDGVLADGSEEPVFRSGNWAF</sequence>
<keyword evidence="6" id="KW-0645">Protease</keyword>
<protein>
    <submittedName>
        <fullName evidence="10">Aminopeptidase</fullName>
    </submittedName>
</protein>
<dbReference type="Proteomes" id="UP000266340">
    <property type="component" value="Unassembled WGS sequence"/>
</dbReference>
<comment type="cofactor">
    <cofactor evidence="1">
        <name>Co(2+)</name>
        <dbReference type="ChEBI" id="CHEBI:48828"/>
    </cofactor>
</comment>
<evidence type="ECO:0000256" key="3">
    <source>
        <dbReference type="ARBA" id="ARBA00001947"/>
    </source>
</evidence>
<dbReference type="GO" id="GO:0046872">
    <property type="term" value="F:metal ion binding"/>
    <property type="evidence" value="ECO:0007669"/>
    <property type="project" value="UniProtKB-KW"/>
</dbReference>
<dbReference type="InterPro" id="IPR052170">
    <property type="entry name" value="M29_Exopeptidase"/>
</dbReference>
<proteinExistence type="inferred from homology"/>
<dbReference type="PRINTS" id="PR00919">
    <property type="entry name" value="THERMOPTASE"/>
</dbReference>
<evidence type="ECO:0000256" key="6">
    <source>
        <dbReference type="ARBA" id="ARBA00022670"/>
    </source>
</evidence>
<dbReference type="OrthoDB" id="9803993at2"/>
<name>A0A398CMZ6_9BACL</name>
<dbReference type="PANTHER" id="PTHR34448:SF3">
    <property type="entry name" value="AMINOPEPTIDASE AMPS"/>
    <property type="match status" value="1"/>
</dbReference>
<dbReference type="GO" id="GO:0006508">
    <property type="term" value="P:proteolysis"/>
    <property type="evidence" value="ECO:0007669"/>
    <property type="project" value="UniProtKB-KW"/>
</dbReference>
<organism evidence="10 11">
    <name type="scientific">Cohnella faecalis</name>
    <dbReference type="NCBI Taxonomy" id="2315694"/>
    <lineage>
        <taxon>Bacteria</taxon>
        <taxon>Bacillati</taxon>
        <taxon>Bacillota</taxon>
        <taxon>Bacilli</taxon>
        <taxon>Bacillales</taxon>
        <taxon>Paenibacillaceae</taxon>
        <taxon>Cohnella</taxon>
    </lineage>
</organism>
<comment type="cofactor">
    <cofactor evidence="2">
        <name>Mg(2+)</name>
        <dbReference type="ChEBI" id="CHEBI:18420"/>
    </cofactor>
</comment>